<protein>
    <submittedName>
        <fullName evidence="1">FMN phosphatase YigB (HAD superfamily)</fullName>
    </submittedName>
</protein>
<keyword evidence="2" id="KW-1185">Reference proteome</keyword>
<dbReference type="SUPFAM" id="SSF56784">
    <property type="entry name" value="HAD-like"/>
    <property type="match status" value="1"/>
</dbReference>
<reference evidence="1 2" key="1">
    <citation type="submission" date="2020-08" db="EMBL/GenBank/DDBJ databases">
        <title>Genomic Encyclopedia of Type Strains, Phase IV (KMG-IV): sequencing the most valuable type-strain genomes for metagenomic binning, comparative biology and taxonomic classification.</title>
        <authorList>
            <person name="Goeker M."/>
        </authorList>
    </citation>
    <scope>NUCLEOTIDE SEQUENCE [LARGE SCALE GENOMIC DNA]</scope>
    <source>
        <strain evidence="1 2">DSM 19979</strain>
    </source>
</reference>
<evidence type="ECO:0000313" key="1">
    <source>
        <dbReference type="EMBL" id="MBB3899247.1"/>
    </source>
</evidence>
<organism evidence="1 2">
    <name type="scientific">Roseococcus suduntuyensis</name>
    <dbReference type="NCBI Taxonomy" id="455361"/>
    <lineage>
        <taxon>Bacteria</taxon>
        <taxon>Pseudomonadati</taxon>
        <taxon>Pseudomonadota</taxon>
        <taxon>Alphaproteobacteria</taxon>
        <taxon>Acetobacterales</taxon>
        <taxon>Roseomonadaceae</taxon>
        <taxon>Roseococcus</taxon>
    </lineage>
</organism>
<accession>A0A840ADT9</accession>
<dbReference type="Gene3D" id="3.40.50.1000">
    <property type="entry name" value="HAD superfamily/HAD-like"/>
    <property type="match status" value="1"/>
</dbReference>
<gene>
    <name evidence="1" type="ORF">GGQ83_002695</name>
</gene>
<dbReference type="EMBL" id="JACIDJ010000004">
    <property type="protein sequence ID" value="MBB3899247.1"/>
    <property type="molecule type" value="Genomic_DNA"/>
</dbReference>
<evidence type="ECO:0000313" key="2">
    <source>
        <dbReference type="Proteomes" id="UP000553193"/>
    </source>
</evidence>
<dbReference type="AlphaFoldDB" id="A0A840ADT9"/>
<name>A0A840ADT9_9PROT</name>
<dbReference type="CDD" id="cd01427">
    <property type="entry name" value="HAD_like"/>
    <property type="match status" value="1"/>
</dbReference>
<dbReference type="Pfam" id="PF00702">
    <property type="entry name" value="Hydrolase"/>
    <property type="match status" value="1"/>
</dbReference>
<sequence length="774" mass="83773">MFSLVGDHFERRGVLKLGLGAASFGVARRQAEHVLRMEARRRMASTEIGLAAIYERLLPMFMLHAQDVASLVSVEVAVEQEALQPDITAQRVLEGLRSRGLPYAYVSDTYFTAAELAQLLRAADPTVTLDAIVSSHDEGLGKSLGLIAVAAQRFGALPTDVLHIGDNHDADVRGAKRIGATPVHVPQCRDIAAGTFNGEIQVARLLGVAWEEAPVRCGIDALRRQVWHETIGLQGKAELADELGLLTVGPLLAGFAEWTLREAVAAGIDTLLCLTREGLFLAELLNLFAERLDIPVRATPFLTSRAVTYPTLFSSLDVTEFEAYFFGRRTPMSASTFLTRIGAPETVTEVPHGLRHLPIRRGDPAGAQILGFLAGSKRVQAAVAAWAERTRTDLARYLARIGAEAKLGRESRAAFVDLGWTTRSQTVLRNALRHIGGPEVSIGFYLATDEAAGAETALGTLSRGFLFEMGAPRAECRVTLRCKEILEQVCSADVGSVEGYDAEGGVIFGVAAAAGPQHRFLAELRGRVRDFCKVYLDQVERHADRSAAWSLSLMVPALRLLLGRLTVVPSADELKLIGDWVHDENNGSTASETICDPYFIELVRYATPRQIHRLPIYWVFGLLQLARPHAFDSVIAQSRGAAVQGDDIWQAARLHLIAAGVIVEDLGVDYSFASDGVAISHATFHHAGPLALHWVNYGDEPGVRVERVLVARRDALTGEMTRSVHLLPAEILGGEAGPDGAVIVAPGGSVSVLLPLHPGPCETSLILCLRRLLH</sequence>
<comment type="caution">
    <text evidence="1">The sequence shown here is derived from an EMBL/GenBank/DDBJ whole genome shotgun (WGS) entry which is preliminary data.</text>
</comment>
<dbReference type="InterPro" id="IPR023214">
    <property type="entry name" value="HAD_sf"/>
</dbReference>
<dbReference type="InterPro" id="IPR036412">
    <property type="entry name" value="HAD-like_sf"/>
</dbReference>
<dbReference type="Proteomes" id="UP000553193">
    <property type="component" value="Unassembled WGS sequence"/>
</dbReference>
<proteinExistence type="predicted"/>